<proteinExistence type="predicted"/>
<accession>A0A401Z412</accession>
<dbReference type="RefSeq" id="WP_281290620.1">
    <property type="nucleotide sequence ID" value="NZ_BIFH01000050.1"/>
</dbReference>
<reference evidence="1 2" key="1">
    <citation type="submission" date="2018-12" db="EMBL/GenBank/DDBJ databases">
        <title>Draft genome sequence of Embleya hyalina NBRC 13850T.</title>
        <authorList>
            <person name="Komaki H."/>
            <person name="Hosoyama A."/>
            <person name="Kimura A."/>
            <person name="Ichikawa N."/>
            <person name="Tamura T."/>
        </authorList>
    </citation>
    <scope>NUCLEOTIDE SEQUENCE [LARGE SCALE GENOMIC DNA]</scope>
    <source>
        <strain evidence="1 2">NBRC 13850</strain>
    </source>
</reference>
<keyword evidence="2" id="KW-1185">Reference proteome</keyword>
<comment type="caution">
    <text evidence="1">The sequence shown here is derived from an EMBL/GenBank/DDBJ whole genome shotgun (WGS) entry which is preliminary data.</text>
</comment>
<evidence type="ECO:0000313" key="2">
    <source>
        <dbReference type="Proteomes" id="UP000286931"/>
    </source>
</evidence>
<name>A0A401Z412_9ACTN</name>
<protein>
    <submittedName>
        <fullName evidence="1">Uncharacterized protein</fullName>
    </submittedName>
</protein>
<dbReference type="EMBL" id="BIFH01000050">
    <property type="protein sequence ID" value="GCE01576.1"/>
    <property type="molecule type" value="Genomic_DNA"/>
</dbReference>
<dbReference type="AlphaFoldDB" id="A0A401Z412"/>
<sequence length="40" mass="4108">MGQTILIETCHCGHTVSGSPNGWTTCPAGHRIQLSPGTGT</sequence>
<dbReference type="Proteomes" id="UP000286931">
    <property type="component" value="Unassembled WGS sequence"/>
</dbReference>
<evidence type="ECO:0000313" key="1">
    <source>
        <dbReference type="EMBL" id="GCE01576.1"/>
    </source>
</evidence>
<organism evidence="1 2">
    <name type="scientific">Embleya hyalina</name>
    <dbReference type="NCBI Taxonomy" id="516124"/>
    <lineage>
        <taxon>Bacteria</taxon>
        <taxon>Bacillati</taxon>
        <taxon>Actinomycetota</taxon>
        <taxon>Actinomycetes</taxon>
        <taxon>Kitasatosporales</taxon>
        <taxon>Streptomycetaceae</taxon>
        <taxon>Embleya</taxon>
    </lineage>
</organism>
<gene>
    <name evidence="1" type="ORF">EHYA_09342</name>
</gene>